<dbReference type="Gene3D" id="3.30.300.130">
    <property type="entry name" value="Fe-S cluster assembly (FSCA)"/>
    <property type="match status" value="1"/>
</dbReference>
<evidence type="ECO:0000259" key="1">
    <source>
        <dbReference type="Pfam" id="PF01883"/>
    </source>
</evidence>
<organism evidence="2 3">
    <name type="scientific">Convivina intestini</name>
    <dbReference type="NCBI Taxonomy" id="1505726"/>
    <lineage>
        <taxon>Bacteria</taxon>
        <taxon>Bacillati</taxon>
        <taxon>Bacillota</taxon>
        <taxon>Bacilli</taxon>
        <taxon>Lactobacillales</taxon>
        <taxon>Lactobacillaceae</taxon>
        <taxon>Convivina</taxon>
    </lineage>
</organism>
<protein>
    <submittedName>
        <fullName evidence="2">Metal-sulfur cluster biosynthetic enzyme</fullName>
    </submittedName>
</protein>
<evidence type="ECO:0000313" key="2">
    <source>
        <dbReference type="EMBL" id="PVY85411.1"/>
    </source>
</evidence>
<evidence type="ECO:0000313" key="3">
    <source>
        <dbReference type="Proteomes" id="UP000245433"/>
    </source>
</evidence>
<dbReference type="InterPro" id="IPR002744">
    <property type="entry name" value="MIP18-like"/>
</dbReference>
<dbReference type="OrthoDB" id="9805360at2"/>
<keyword evidence="3" id="KW-1185">Reference proteome</keyword>
<dbReference type="RefSeq" id="WP_089937987.1">
    <property type="nucleotide sequence ID" value="NZ_CAKOEX010000002.1"/>
</dbReference>
<dbReference type="SUPFAM" id="SSF117916">
    <property type="entry name" value="Fe-S cluster assembly (FSCA) domain-like"/>
    <property type="match status" value="1"/>
</dbReference>
<dbReference type="AlphaFoldDB" id="A0A2U1DCL2"/>
<dbReference type="InterPro" id="IPR052339">
    <property type="entry name" value="Fe-S_Maturation_MIP18"/>
</dbReference>
<accession>A0A2U1DCL2</accession>
<feature type="domain" description="MIP18 family-like" evidence="1">
    <location>
        <begin position="8"/>
        <end position="78"/>
    </location>
</feature>
<dbReference type="Proteomes" id="UP000245433">
    <property type="component" value="Unassembled WGS sequence"/>
</dbReference>
<dbReference type="EMBL" id="QEKT01000002">
    <property type="protein sequence ID" value="PVY85411.1"/>
    <property type="molecule type" value="Genomic_DNA"/>
</dbReference>
<proteinExistence type="predicted"/>
<name>A0A2U1DCL2_9LACO</name>
<dbReference type="PANTHER" id="PTHR42831">
    <property type="entry name" value="FE-S PROTEIN MATURATION AUXILIARY FACTOR YITW"/>
    <property type="match status" value="1"/>
</dbReference>
<dbReference type="InterPro" id="IPR034904">
    <property type="entry name" value="FSCA_dom_sf"/>
</dbReference>
<dbReference type="PANTHER" id="PTHR42831:SF1">
    <property type="entry name" value="FE-S PROTEIN MATURATION AUXILIARY FACTOR YITW"/>
    <property type="match status" value="1"/>
</dbReference>
<comment type="caution">
    <text evidence="2">The sequence shown here is derived from an EMBL/GenBank/DDBJ whole genome shotgun (WGS) entry which is preliminary data.</text>
</comment>
<sequence length="102" mass="11342">MDESQHNRIMAVLTTVIDPELRLDVVNLGFINQVTFDQSGLLVIKLDSATMGCPISAIIEALVKEALAVLPEVVSVRVEHVWQPQWAINHMSPFARMSLGLY</sequence>
<dbReference type="Pfam" id="PF01883">
    <property type="entry name" value="FeS_assembly_P"/>
    <property type="match status" value="1"/>
</dbReference>
<gene>
    <name evidence="2" type="ORF">C7384_102233</name>
</gene>
<reference evidence="2 3" key="1">
    <citation type="submission" date="2018-04" db="EMBL/GenBank/DDBJ databases">
        <title>Genomic Encyclopedia of Type Strains, Phase IV (KMG-IV): sequencing the most valuable type-strain genomes for metagenomic binning, comparative biology and taxonomic classification.</title>
        <authorList>
            <person name="Goeker M."/>
        </authorList>
    </citation>
    <scope>NUCLEOTIDE SEQUENCE [LARGE SCALE GENOMIC DNA]</scope>
    <source>
        <strain evidence="2 3">DSM 28795</strain>
    </source>
</reference>